<feature type="compositionally biased region" description="Basic and acidic residues" evidence="1">
    <location>
        <begin position="187"/>
        <end position="212"/>
    </location>
</feature>
<reference evidence="3 4" key="1">
    <citation type="submission" date="2019-02" db="EMBL/GenBank/DDBJ databases">
        <title>Deep-cultivation of Planctomycetes and their phenomic and genomic characterization uncovers novel biology.</title>
        <authorList>
            <person name="Wiegand S."/>
            <person name="Jogler M."/>
            <person name="Boedeker C."/>
            <person name="Pinto D."/>
            <person name="Vollmers J."/>
            <person name="Rivas-Marin E."/>
            <person name="Kohn T."/>
            <person name="Peeters S.H."/>
            <person name="Heuer A."/>
            <person name="Rast P."/>
            <person name="Oberbeckmann S."/>
            <person name="Bunk B."/>
            <person name="Jeske O."/>
            <person name="Meyerdierks A."/>
            <person name="Storesund J.E."/>
            <person name="Kallscheuer N."/>
            <person name="Luecker S."/>
            <person name="Lage O.M."/>
            <person name="Pohl T."/>
            <person name="Merkel B.J."/>
            <person name="Hornburger P."/>
            <person name="Mueller R.-W."/>
            <person name="Bruemmer F."/>
            <person name="Labrenz M."/>
            <person name="Spormann A.M."/>
            <person name="Op den Camp H."/>
            <person name="Overmann J."/>
            <person name="Amann R."/>
            <person name="Jetten M.S.M."/>
            <person name="Mascher T."/>
            <person name="Medema M.H."/>
            <person name="Devos D.P."/>
            <person name="Kaster A.-K."/>
            <person name="Ovreas L."/>
            <person name="Rohde M."/>
            <person name="Galperin M.Y."/>
            <person name="Jogler C."/>
        </authorList>
    </citation>
    <scope>NUCLEOTIDE SEQUENCE [LARGE SCALE GENOMIC DNA]</scope>
    <source>
        <strain evidence="3 4">Pan216</strain>
    </source>
</reference>
<feature type="compositionally biased region" description="Polar residues" evidence="1">
    <location>
        <begin position="304"/>
        <end position="316"/>
    </location>
</feature>
<feature type="domain" description="LysM" evidence="2">
    <location>
        <begin position="583"/>
        <end position="632"/>
    </location>
</feature>
<feature type="region of interest" description="Disordered" evidence="1">
    <location>
        <begin position="672"/>
        <end position="720"/>
    </location>
</feature>
<sequence length="779" mass="82329">MTRDLKIVAATAAIFVTVVGGVLAYKGQLDAGRILAKVDHALGTGPAVTGNQGPGNGPRIQPGFIDASESGAGDSSESAATEPTEVRTERLDVPAPPPLPSVPPAATNVVAEEPKPTPSKKSSALKETISAVGPAIADLWSTLPGADASQKEIPNVTVEEMPAAPPEASAIRSEPSAPAPLPIDIVERESSIPSVKQRETATSELAKEKDEGFVAAQESVPAPASPAAIPPAPAMSVKSEPSVPSAPPAPSELAAMPTPAKVSSAPKASDIISQPKAVINSDKPLVSEVTSNAPAASPKAMESIPSSSEPIVTQRTVPAPLNRPPGNSMITKRRTPVRNVPSVIFDYDPSKPPAMETIPGTRVFSANSRPEPKPTVDTVPAVSISAIEQVGPQTRLVADRRTEPERAETLVAPATIPPTEDRPAVTISAKEPVASPPTPQRLSIPRKTLKRIPNEASAKVQAEPKNTVATTAAGTQLPDRKVIAKAVPITAKAEEAEKPEPRTLDLQPSVAMTEEEQQAQTTELAATPPREVFVPVKRRVVPASGVEYVRPGKQEPGSDGGVQLTGGGRDGKKQVDLLSYDVETYVVLQGDTFDTVAKSMYGSADYGSALARYNRSRLRNDDSLTTGSRVLVPPAAILRREYQEVNKRNKESFQKVVQSGTPVIARADSDLEAAGEPAEKEPTLQAEPARLAQTTRKEASPALPTTMPGEPEEPTAKENKNVYVVEKDRETLYAIARRTLGDGDRWREIYDLNRDQLPNEFDVPIGTALRLPGGKLPPR</sequence>
<protein>
    <submittedName>
        <fullName evidence="3">LysM domain/BON superfamily protein</fullName>
    </submittedName>
</protein>
<feature type="compositionally biased region" description="Low complexity" evidence="1">
    <location>
        <begin position="66"/>
        <end position="80"/>
    </location>
</feature>
<dbReference type="Pfam" id="PF01476">
    <property type="entry name" value="LysM"/>
    <property type="match status" value="1"/>
</dbReference>
<dbReference type="PANTHER" id="PTHR34700:SF4">
    <property type="entry name" value="PHAGE-LIKE ELEMENT PBSX PROTEIN XKDP"/>
    <property type="match status" value="1"/>
</dbReference>
<dbReference type="PANTHER" id="PTHR34700">
    <property type="entry name" value="POTASSIUM BINDING PROTEIN KBP"/>
    <property type="match status" value="1"/>
</dbReference>
<feature type="region of interest" description="Disordered" evidence="1">
    <location>
        <begin position="187"/>
        <end position="380"/>
    </location>
</feature>
<dbReference type="InterPro" id="IPR018392">
    <property type="entry name" value="LysM"/>
</dbReference>
<evidence type="ECO:0000313" key="3">
    <source>
        <dbReference type="EMBL" id="QDU63607.1"/>
    </source>
</evidence>
<dbReference type="AlphaFoldDB" id="A0A518B9J3"/>
<dbReference type="KEGG" id="knv:Pan216_44880"/>
<dbReference type="EMBL" id="CP036279">
    <property type="protein sequence ID" value="QDU63607.1"/>
    <property type="molecule type" value="Genomic_DNA"/>
</dbReference>
<feature type="compositionally biased region" description="Gly residues" evidence="1">
    <location>
        <begin position="558"/>
        <end position="568"/>
    </location>
</feature>
<feature type="region of interest" description="Disordered" evidence="1">
    <location>
        <begin position="45"/>
        <end position="124"/>
    </location>
</feature>
<evidence type="ECO:0000313" key="4">
    <source>
        <dbReference type="Proteomes" id="UP000317093"/>
    </source>
</evidence>
<organism evidence="3 4">
    <name type="scientific">Kolteria novifilia</name>
    <dbReference type="NCBI Taxonomy" id="2527975"/>
    <lineage>
        <taxon>Bacteria</taxon>
        <taxon>Pseudomonadati</taxon>
        <taxon>Planctomycetota</taxon>
        <taxon>Planctomycetia</taxon>
        <taxon>Kolteriales</taxon>
        <taxon>Kolteriaceae</taxon>
        <taxon>Kolteria</taxon>
    </lineage>
</organism>
<dbReference type="Proteomes" id="UP000317093">
    <property type="component" value="Chromosome"/>
</dbReference>
<dbReference type="Gene3D" id="3.10.350.10">
    <property type="entry name" value="LysM domain"/>
    <property type="match status" value="1"/>
</dbReference>
<evidence type="ECO:0000256" key="1">
    <source>
        <dbReference type="SAM" id="MobiDB-lite"/>
    </source>
</evidence>
<feature type="compositionally biased region" description="Pro residues" evidence="1">
    <location>
        <begin position="94"/>
        <end position="103"/>
    </location>
</feature>
<dbReference type="InterPro" id="IPR036779">
    <property type="entry name" value="LysM_dom_sf"/>
</dbReference>
<evidence type="ECO:0000259" key="2">
    <source>
        <dbReference type="PROSITE" id="PS51782"/>
    </source>
</evidence>
<dbReference type="InterPro" id="IPR052196">
    <property type="entry name" value="Bact_Kbp"/>
</dbReference>
<accession>A0A518B9J3</accession>
<feature type="compositionally biased region" description="Low complexity" evidence="1">
    <location>
        <begin position="234"/>
        <end position="243"/>
    </location>
</feature>
<dbReference type="SMART" id="SM00257">
    <property type="entry name" value="LysM"/>
    <property type="match status" value="2"/>
</dbReference>
<proteinExistence type="predicted"/>
<dbReference type="RefSeq" id="WP_145261193.1">
    <property type="nucleotide sequence ID" value="NZ_CP036279.1"/>
</dbReference>
<feature type="compositionally biased region" description="Basic and acidic residues" evidence="1">
    <location>
        <begin position="397"/>
        <end position="408"/>
    </location>
</feature>
<dbReference type="CDD" id="cd00118">
    <property type="entry name" value="LysM"/>
    <property type="match status" value="1"/>
</dbReference>
<name>A0A518B9J3_9BACT</name>
<dbReference type="OrthoDB" id="9800780at2"/>
<keyword evidence="4" id="KW-1185">Reference proteome</keyword>
<dbReference type="PROSITE" id="PS51782">
    <property type="entry name" value="LYSM"/>
    <property type="match status" value="1"/>
</dbReference>
<feature type="region of interest" description="Disordered" evidence="1">
    <location>
        <begin position="549"/>
        <end position="568"/>
    </location>
</feature>
<gene>
    <name evidence="3" type="ORF">Pan216_44880</name>
</gene>
<feature type="region of interest" description="Disordered" evidence="1">
    <location>
        <begin position="397"/>
        <end position="446"/>
    </location>
</feature>